<sequence>MLFVCMYIFVFFSSCTAINEWLCIYVHSYMGRKWLQKHH</sequence>
<evidence type="ECO:0000313" key="2">
    <source>
        <dbReference type="EMBL" id="CDW20826.1"/>
    </source>
</evidence>
<protein>
    <submittedName>
        <fullName evidence="2">Uncharacterized protein</fullName>
    </submittedName>
</protein>
<accession>A0A0K2T5U2</accession>
<organism evidence="2">
    <name type="scientific">Lepeophtheirus salmonis</name>
    <name type="common">Salmon louse</name>
    <name type="synonym">Caligus salmonis</name>
    <dbReference type="NCBI Taxonomy" id="72036"/>
    <lineage>
        <taxon>Eukaryota</taxon>
        <taxon>Metazoa</taxon>
        <taxon>Ecdysozoa</taxon>
        <taxon>Arthropoda</taxon>
        <taxon>Crustacea</taxon>
        <taxon>Multicrustacea</taxon>
        <taxon>Hexanauplia</taxon>
        <taxon>Copepoda</taxon>
        <taxon>Siphonostomatoida</taxon>
        <taxon>Caligidae</taxon>
        <taxon>Lepeophtheirus</taxon>
    </lineage>
</organism>
<dbReference type="EMBL" id="HACA01003465">
    <property type="protein sequence ID" value="CDW20826.1"/>
    <property type="molecule type" value="Transcribed_RNA"/>
</dbReference>
<feature type="chain" id="PRO_5005487434" evidence="1">
    <location>
        <begin position="18"/>
        <end position="39"/>
    </location>
</feature>
<dbReference type="AlphaFoldDB" id="A0A0K2T5U2"/>
<name>A0A0K2T5U2_LEPSM</name>
<reference evidence="2" key="1">
    <citation type="submission" date="2014-05" db="EMBL/GenBank/DDBJ databases">
        <authorList>
            <person name="Chronopoulou M."/>
        </authorList>
    </citation>
    <scope>NUCLEOTIDE SEQUENCE</scope>
    <source>
        <tissue evidence="2">Whole organism</tissue>
    </source>
</reference>
<proteinExistence type="predicted"/>
<keyword evidence="1" id="KW-0732">Signal</keyword>
<feature type="signal peptide" evidence="1">
    <location>
        <begin position="1"/>
        <end position="17"/>
    </location>
</feature>
<evidence type="ECO:0000256" key="1">
    <source>
        <dbReference type="SAM" id="SignalP"/>
    </source>
</evidence>